<reference evidence="4 5" key="1">
    <citation type="submission" date="2019-12" db="EMBL/GenBank/DDBJ databases">
        <authorList>
            <person name="Scholz U."/>
            <person name="Mascher M."/>
            <person name="Fiebig A."/>
        </authorList>
    </citation>
    <scope>NUCLEOTIDE SEQUENCE</scope>
</reference>
<feature type="compositionally biased region" description="Gly residues" evidence="3">
    <location>
        <begin position="509"/>
        <end position="530"/>
    </location>
</feature>
<dbReference type="FunFam" id="1.25.40.10:FF:000073">
    <property type="entry name" value="Pentatricopeptide repeat-containing protein chloroplastic"/>
    <property type="match status" value="1"/>
</dbReference>
<dbReference type="GO" id="GO:0099402">
    <property type="term" value="P:plant organ development"/>
    <property type="evidence" value="ECO:0007669"/>
    <property type="project" value="UniProtKB-ARBA"/>
</dbReference>
<evidence type="ECO:0000256" key="2">
    <source>
        <dbReference type="PROSITE-ProRule" id="PRU00708"/>
    </source>
</evidence>
<feature type="region of interest" description="Disordered" evidence="3">
    <location>
        <begin position="461"/>
        <end position="547"/>
    </location>
</feature>
<dbReference type="Gene3D" id="1.25.40.10">
    <property type="entry name" value="Tetratricopeptide repeat domain"/>
    <property type="match status" value="3"/>
</dbReference>
<keyword evidence="1" id="KW-0677">Repeat</keyword>
<feature type="compositionally biased region" description="Basic and acidic residues" evidence="3">
    <location>
        <begin position="537"/>
        <end position="547"/>
    </location>
</feature>
<dbReference type="InterPro" id="IPR002885">
    <property type="entry name" value="PPR_rpt"/>
</dbReference>
<evidence type="ECO:0000256" key="1">
    <source>
        <dbReference type="ARBA" id="ARBA00022737"/>
    </source>
</evidence>
<proteinExistence type="predicted"/>
<feature type="repeat" description="PPR" evidence="2">
    <location>
        <begin position="174"/>
        <end position="208"/>
    </location>
</feature>
<dbReference type="EMBL" id="LR743589">
    <property type="protein sequence ID" value="CAA2616653.1"/>
    <property type="molecule type" value="Genomic_DNA"/>
</dbReference>
<dbReference type="GO" id="GO:0003723">
    <property type="term" value="F:RNA binding"/>
    <property type="evidence" value="ECO:0007669"/>
    <property type="project" value="InterPro"/>
</dbReference>
<dbReference type="Proteomes" id="UP001189122">
    <property type="component" value="Unassembled WGS sequence"/>
</dbReference>
<evidence type="ECO:0000313" key="5">
    <source>
        <dbReference type="Proteomes" id="UP001189122"/>
    </source>
</evidence>
<dbReference type="InterPro" id="IPR011990">
    <property type="entry name" value="TPR-like_helical_dom_sf"/>
</dbReference>
<dbReference type="AlphaFoldDB" id="A0A7I8IF74"/>
<dbReference type="NCBIfam" id="TIGR00756">
    <property type="entry name" value="PPR"/>
    <property type="match status" value="3"/>
</dbReference>
<feature type="compositionally biased region" description="Basic residues" evidence="3">
    <location>
        <begin position="485"/>
        <end position="496"/>
    </location>
</feature>
<name>A0A7I8IF74_SPIIN</name>
<evidence type="ECO:0000313" key="4">
    <source>
        <dbReference type="EMBL" id="CAA2616653.1"/>
    </source>
</evidence>
<gene>
    <name evidence="4" type="ORF">SI7747_02002869</name>
</gene>
<dbReference type="PANTHER" id="PTHR47926">
    <property type="entry name" value="PENTATRICOPEPTIDE REPEAT-CONTAINING PROTEIN"/>
    <property type="match status" value="1"/>
</dbReference>
<feature type="repeat" description="PPR" evidence="2">
    <location>
        <begin position="364"/>
        <end position="398"/>
    </location>
</feature>
<feature type="compositionally biased region" description="Basic residues" evidence="3">
    <location>
        <begin position="463"/>
        <end position="475"/>
    </location>
</feature>
<protein>
    <submittedName>
        <fullName evidence="4">Uncharacterized protein</fullName>
    </submittedName>
</protein>
<dbReference type="GO" id="GO:0009451">
    <property type="term" value="P:RNA modification"/>
    <property type="evidence" value="ECO:0007669"/>
    <property type="project" value="InterPro"/>
</dbReference>
<dbReference type="EMBL" id="CACRZD030000002">
    <property type="protein sequence ID" value="CAA6656329.1"/>
    <property type="molecule type" value="Genomic_DNA"/>
</dbReference>
<dbReference type="Pfam" id="PF01535">
    <property type="entry name" value="PPR"/>
    <property type="match status" value="2"/>
</dbReference>
<sequence>MCSVPRATGVGVLQLMMNRGLRLDQYALGGALRECSAQHRLLPGQQLHALVYKSGFDGSAAVVAGLVDMYSKCRMVAEAVRAFATVSPPERDGNCVLWAVMFTFPTVLTACAAAAEAAPGVGFQVHGCVVRSGFGGNAFVRSSLVEMYVKCGDLTAARKILETREDGGSGDGGNEVGWNSLMAGFVRGGRANEALSLFVEMRRRGVDEDEFTYPSVLNSLAAAGSSGFGEGYVHIGNALVDMYAKCGDLESAHGVFDHMPIRDVVSWTSLITGCARRGLYEAALHLFCEMRATGVESDYVVAAGALSCCAGLPALALGEQVHAGSVRRGLDAFVSVGNALVTMYAKAGCIEEARQAFDAISHRDAITWTALIVGYAQNGRGRESLRLYHRMVESGARPDYVTFIGVLFACSHAGLEEEGRRHFDSMERTHGVAPGPEHYACMVDLLGRLGKLSAAAELLTGRGSRRTRRCGRPCLRRAGSTGPRRGWRNVQRRRSSARAPATPRRRNPGGAGRRLGGGARLPGGGQGPPAGSGDIRQGGRDDGEDREAGYRADLGSALHQTADAAVELAHHSEKLAVALGLLIAPPGCPYACSRTCGSAGTATRR</sequence>
<feature type="repeat" description="PPR" evidence="2">
    <location>
        <begin position="263"/>
        <end position="297"/>
    </location>
</feature>
<dbReference type="InterPro" id="IPR046960">
    <property type="entry name" value="PPR_At4g14850-like_plant"/>
</dbReference>
<accession>A0A7I8IF74</accession>
<keyword evidence="5" id="KW-1185">Reference proteome</keyword>
<evidence type="ECO:0000256" key="3">
    <source>
        <dbReference type="SAM" id="MobiDB-lite"/>
    </source>
</evidence>
<dbReference type="PANTHER" id="PTHR47926:SF517">
    <property type="entry name" value="TETRATRICOPEPTIDE REPEAT-LIKE SUPERFAMILY PROTEIN"/>
    <property type="match status" value="1"/>
</dbReference>
<organism evidence="4">
    <name type="scientific">Spirodela intermedia</name>
    <name type="common">Intermediate duckweed</name>
    <dbReference type="NCBI Taxonomy" id="51605"/>
    <lineage>
        <taxon>Eukaryota</taxon>
        <taxon>Viridiplantae</taxon>
        <taxon>Streptophyta</taxon>
        <taxon>Embryophyta</taxon>
        <taxon>Tracheophyta</taxon>
        <taxon>Spermatophyta</taxon>
        <taxon>Magnoliopsida</taxon>
        <taxon>Liliopsida</taxon>
        <taxon>Araceae</taxon>
        <taxon>Lemnoideae</taxon>
        <taxon>Spirodela</taxon>
    </lineage>
</organism>
<dbReference type="Pfam" id="PF13041">
    <property type="entry name" value="PPR_2"/>
    <property type="match status" value="3"/>
</dbReference>
<dbReference type="FunFam" id="1.25.40.10:FF:000158">
    <property type="entry name" value="pentatricopeptide repeat-containing protein At2g33680"/>
    <property type="match status" value="1"/>
</dbReference>
<dbReference type="PROSITE" id="PS51375">
    <property type="entry name" value="PPR"/>
    <property type="match status" value="3"/>
</dbReference>